<dbReference type="PANTHER" id="PTHR11875">
    <property type="entry name" value="TESTIS-SPECIFIC Y-ENCODED PROTEIN"/>
    <property type="match status" value="1"/>
</dbReference>
<dbReference type="Gene3D" id="3.30.1120.90">
    <property type="entry name" value="Nucleosome assembly protein"/>
    <property type="match status" value="1"/>
</dbReference>
<dbReference type="Gene3D" id="1.20.5.1500">
    <property type="match status" value="1"/>
</dbReference>
<feature type="region of interest" description="Disordered" evidence="3">
    <location>
        <begin position="324"/>
        <end position="359"/>
    </location>
</feature>
<gene>
    <name evidence="4" type="ORF">GSOID_T00007830001</name>
</gene>
<dbReference type="GO" id="GO:0006334">
    <property type="term" value="P:nucleosome assembly"/>
    <property type="evidence" value="ECO:0007669"/>
    <property type="project" value="InterPro"/>
</dbReference>
<dbReference type="Proteomes" id="UP000001307">
    <property type="component" value="Unassembled WGS sequence"/>
</dbReference>
<evidence type="ECO:0000256" key="1">
    <source>
        <dbReference type="ARBA" id="ARBA00009947"/>
    </source>
</evidence>
<feature type="compositionally biased region" description="Acidic residues" evidence="3">
    <location>
        <begin position="325"/>
        <end position="349"/>
    </location>
</feature>
<dbReference type="AlphaFoldDB" id="E4XCG8"/>
<evidence type="ECO:0000313" key="4">
    <source>
        <dbReference type="EMBL" id="CBY09293.1"/>
    </source>
</evidence>
<evidence type="ECO:0000256" key="3">
    <source>
        <dbReference type="SAM" id="MobiDB-lite"/>
    </source>
</evidence>
<keyword evidence="5" id="KW-1185">Reference proteome</keyword>
<dbReference type="GO" id="GO:0005634">
    <property type="term" value="C:nucleus"/>
    <property type="evidence" value="ECO:0007669"/>
    <property type="project" value="InterPro"/>
</dbReference>
<evidence type="ECO:0008006" key="6">
    <source>
        <dbReference type="Google" id="ProtNLM"/>
    </source>
</evidence>
<dbReference type="SUPFAM" id="SSF143113">
    <property type="entry name" value="NAP-like"/>
    <property type="match status" value="1"/>
</dbReference>
<protein>
    <recommendedName>
        <fullName evidence="6">Nucleosome assembly protein 1-like 1</fullName>
    </recommendedName>
</protein>
<evidence type="ECO:0000256" key="2">
    <source>
        <dbReference type="RuleBase" id="RU003876"/>
    </source>
</evidence>
<sequence length="359" mass="40945">MSADNESGKSISAQLMQNPELLAALQSKLDGLAGLNSEYIRSLAPEVKRRVKALKVLQKQQLEIEVEFNKEYHELELKYQEKLSSVISTRKEIIVGDKEPTDEEAKWEFSDDEDETPMITEVDETKKEQQNVDQSKPVAGIPEFWFTILKSTPPIDQIIEEHDEPILEHLIDIRSRLADSSEQMAFTLEFEFAENDFFSNKVLTKTYKLQNMIDEDNPLGYEGPEIISCQGCKIEWKPGKNVTEKIVKKRQKHKGRGTVRTVEKKVLNDSFFNFFSPPEVKDNEELDSDTENLLDSDFQVGSCIKDRIVTRAVLYFTGEAQAAEREDDFDDLDGEGEDEDGDYAPDGETAEGNPECKQQ</sequence>
<name>E4XCG8_OIKDI</name>
<dbReference type="InterPro" id="IPR037231">
    <property type="entry name" value="NAP-like_sf"/>
</dbReference>
<proteinExistence type="inferred from homology"/>
<dbReference type="EMBL" id="FN653035">
    <property type="protein sequence ID" value="CBY09293.1"/>
    <property type="molecule type" value="Genomic_DNA"/>
</dbReference>
<accession>E4XCG8</accession>
<dbReference type="InterPro" id="IPR002164">
    <property type="entry name" value="NAP_family"/>
</dbReference>
<dbReference type="Pfam" id="PF00956">
    <property type="entry name" value="NAP"/>
    <property type="match status" value="1"/>
</dbReference>
<comment type="similarity">
    <text evidence="1 2">Belongs to the nucleosome assembly protein (NAP) family.</text>
</comment>
<evidence type="ECO:0000313" key="5">
    <source>
        <dbReference type="Proteomes" id="UP000001307"/>
    </source>
</evidence>
<dbReference type="FunCoup" id="E4XCG8">
    <property type="interactions" value="681"/>
</dbReference>
<organism evidence="4">
    <name type="scientific">Oikopleura dioica</name>
    <name type="common">Tunicate</name>
    <dbReference type="NCBI Taxonomy" id="34765"/>
    <lineage>
        <taxon>Eukaryota</taxon>
        <taxon>Metazoa</taxon>
        <taxon>Chordata</taxon>
        <taxon>Tunicata</taxon>
        <taxon>Appendicularia</taxon>
        <taxon>Copelata</taxon>
        <taxon>Oikopleuridae</taxon>
        <taxon>Oikopleura</taxon>
    </lineage>
</organism>
<reference evidence="4" key="1">
    <citation type="journal article" date="2010" name="Science">
        <title>Plasticity of animal genome architecture unmasked by rapid evolution of a pelagic tunicate.</title>
        <authorList>
            <person name="Denoeud F."/>
            <person name="Henriet S."/>
            <person name="Mungpakdee S."/>
            <person name="Aury J.M."/>
            <person name="Da Silva C."/>
            <person name="Brinkmann H."/>
            <person name="Mikhaleva J."/>
            <person name="Olsen L.C."/>
            <person name="Jubin C."/>
            <person name="Canestro C."/>
            <person name="Bouquet J.M."/>
            <person name="Danks G."/>
            <person name="Poulain J."/>
            <person name="Campsteijn C."/>
            <person name="Adamski M."/>
            <person name="Cross I."/>
            <person name="Yadetie F."/>
            <person name="Muffato M."/>
            <person name="Louis A."/>
            <person name="Butcher S."/>
            <person name="Tsagkogeorga G."/>
            <person name="Konrad A."/>
            <person name="Singh S."/>
            <person name="Jensen M.F."/>
            <person name="Cong E.H."/>
            <person name="Eikeseth-Otteraa H."/>
            <person name="Noel B."/>
            <person name="Anthouard V."/>
            <person name="Porcel B.M."/>
            <person name="Kachouri-Lafond R."/>
            <person name="Nishino A."/>
            <person name="Ugolini M."/>
            <person name="Chourrout P."/>
            <person name="Nishida H."/>
            <person name="Aasland R."/>
            <person name="Huzurbazar S."/>
            <person name="Westhof E."/>
            <person name="Delsuc F."/>
            <person name="Lehrach H."/>
            <person name="Reinhardt R."/>
            <person name="Weissenbach J."/>
            <person name="Roy S.W."/>
            <person name="Artiguenave F."/>
            <person name="Postlethwait J.H."/>
            <person name="Manak J.R."/>
            <person name="Thompson E.M."/>
            <person name="Jaillon O."/>
            <person name="Du Pasquier L."/>
            <person name="Boudinot P."/>
            <person name="Liberles D.A."/>
            <person name="Volff J.N."/>
            <person name="Philippe H."/>
            <person name="Lenhard B."/>
            <person name="Roest Crollius H."/>
            <person name="Wincker P."/>
            <person name="Chourrout D."/>
        </authorList>
    </citation>
    <scope>NUCLEOTIDE SEQUENCE [LARGE SCALE GENOMIC DNA]</scope>
</reference>
<dbReference type="InParanoid" id="E4XCG8"/>
<dbReference type="OrthoDB" id="27325at2759"/>